<keyword evidence="13" id="KW-1185">Reference proteome</keyword>
<dbReference type="NCBIfam" id="TIGR02962">
    <property type="entry name" value="hdxy_isourate"/>
    <property type="match status" value="1"/>
</dbReference>
<dbReference type="AlphaFoldDB" id="A0A843XR37"/>
<accession>A0A843XR37</accession>
<dbReference type="OrthoDB" id="10265230at2759"/>
<evidence type="ECO:0000256" key="5">
    <source>
        <dbReference type="ARBA" id="ARBA00022793"/>
    </source>
</evidence>
<name>A0A843XR37_COLES</name>
<feature type="binding site" evidence="8">
    <location>
        <position position="191"/>
    </location>
    <ligand>
        <name>substrate</name>
    </ligand>
</feature>
<comment type="catalytic activity">
    <reaction evidence="2">
        <text>5-hydroxy-2-oxo-4-ureido-2,5-dihydro-1H-imidazole-5-carboxylate + H(+) = (S)-allantoin + CO2</text>
        <dbReference type="Rhea" id="RHEA:26301"/>
        <dbReference type="ChEBI" id="CHEBI:15378"/>
        <dbReference type="ChEBI" id="CHEBI:15678"/>
        <dbReference type="ChEBI" id="CHEBI:16526"/>
        <dbReference type="ChEBI" id="CHEBI:58639"/>
        <dbReference type="EC" id="4.1.1.97"/>
    </reaction>
</comment>
<organism evidence="12 13">
    <name type="scientific">Colocasia esculenta</name>
    <name type="common">Wild taro</name>
    <name type="synonym">Arum esculentum</name>
    <dbReference type="NCBI Taxonomy" id="4460"/>
    <lineage>
        <taxon>Eukaryota</taxon>
        <taxon>Viridiplantae</taxon>
        <taxon>Streptophyta</taxon>
        <taxon>Embryophyta</taxon>
        <taxon>Tracheophyta</taxon>
        <taxon>Spermatophyta</taxon>
        <taxon>Magnoliopsida</taxon>
        <taxon>Liliopsida</taxon>
        <taxon>Araceae</taxon>
        <taxon>Aroideae</taxon>
        <taxon>Colocasieae</taxon>
        <taxon>Colocasia</taxon>
    </lineage>
</organism>
<evidence type="ECO:0000256" key="2">
    <source>
        <dbReference type="ARBA" id="ARBA00001163"/>
    </source>
</evidence>
<keyword evidence="4" id="KW-0659">Purine metabolism</keyword>
<dbReference type="InterPro" id="IPR036817">
    <property type="entry name" value="Transthyretin/HIU_hydrolase_sf"/>
</dbReference>
<dbReference type="PANTHER" id="PTHR43466">
    <property type="entry name" value="2-OXO-4-HYDROXY-4-CARBOXY-5-UREIDOIMIDAZOLINE DECARBOXYLASE-RELATED"/>
    <property type="match status" value="1"/>
</dbReference>
<dbReference type="FunFam" id="1.10.3330.10:FF:000002">
    <property type="entry name" value="Uric acid degradation bifunctional protein TTL"/>
    <property type="match status" value="1"/>
</dbReference>
<dbReference type="Pfam" id="PF00576">
    <property type="entry name" value="Transthyretin"/>
    <property type="match status" value="1"/>
</dbReference>
<evidence type="ECO:0000256" key="6">
    <source>
        <dbReference type="ARBA" id="ARBA00022801"/>
    </source>
</evidence>
<evidence type="ECO:0000259" key="11">
    <source>
        <dbReference type="Pfam" id="PF09349"/>
    </source>
</evidence>
<proteinExistence type="predicted"/>
<evidence type="ECO:0000256" key="8">
    <source>
        <dbReference type="PIRSR" id="PIRSR600895-51"/>
    </source>
</evidence>
<dbReference type="EMBL" id="NMUH01012890">
    <property type="protein sequence ID" value="MQM22428.1"/>
    <property type="molecule type" value="Genomic_DNA"/>
</dbReference>
<dbReference type="SUPFAM" id="SSF158694">
    <property type="entry name" value="UraD-Like"/>
    <property type="match status" value="1"/>
</dbReference>
<feature type="binding site" evidence="8">
    <location>
        <position position="304"/>
    </location>
    <ligand>
        <name>substrate</name>
    </ligand>
</feature>
<dbReference type="PRINTS" id="PR00189">
    <property type="entry name" value="TRNSTHYRETIN"/>
</dbReference>
<feature type="region of interest" description="Disordered" evidence="9">
    <location>
        <begin position="162"/>
        <end position="185"/>
    </location>
</feature>
<dbReference type="InterPro" id="IPR000895">
    <property type="entry name" value="Transthyretin/HIU_hydrolase"/>
</dbReference>
<keyword evidence="6" id="KW-0378">Hydrolase</keyword>
<dbReference type="GO" id="GO:0019628">
    <property type="term" value="P:urate catabolic process"/>
    <property type="evidence" value="ECO:0007669"/>
    <property type="project" value="TreeGrafter"/>
</dbReference>
<gene>
    <name evidence="12" type="ORF">Taro_055480</name>
</gene>
<evidence type="ECO:0000313" key="12">
    <source>
        <dbReference type="EMBL" id="MQM22428.1"/>
    </source>
</evidence>
<evidence type="ECO:0000256" key="1">
    <source>
        <dbReference type="ARBA" id="ARBA00001043"/>
    </source>
</evidence>
<dbReference type="InterPro" id="IPR023418">
    <property type="entry name" value="Thyroxine_BS"/>
</dbReference>
<dbReference type="InterPro" id="IPR014306">
    <property type="entry name" value="Hydroxyisourate_hydrolase"/>
</dbReference>
<dbReference type="PANTHER" id="PTHR43466:SF1">
    <property type="entry name" value="2-OXO-4-HYDROXY-4-CARBOXY-5-UREIDOIMIDAZOLINE DECARBOXYLASE-RELATED"/>
    <property type="match status" value="1"/>
</dbReference>
<dbReference type="InterPro" id="IPR023416">
    <property type="entry name" value="Transthyretin/HIU_hydrolase_d"/>
</dbReference>
<dbReference type="PROSITE" id="PS00768">
    <property type="entry name" value="TRANSTHYRETIN_1"/>
    <property type="match status" value="1"/>
</dbReference>
<feature type="domain" description="Oxo-4-hydroxy-4-carboxy-5-ureidoimidazoline decarboxylase" evidence="11">
    <location>
        <begin position="11"/>
        <end position="151"/>
    </location>
</feature>
<keyword evidence="5" id="KW-0210">Decarboxylase</keyword>
<dbReference type="GO" id="GO:0033971">
    <property type="term" value="F:hydroxyisourate hydrolase activity"/>
    <property type="evidence" value="ECO:0007669"/>
    <property type="project" value="UniProtKB-EC"/>
</dbReference>
<dbReference type="Pfam" id="PF09349">
    <property type="entry name" value="OHCU_decarbox"/>
    <property type="match status" value="1"/>
</dbReference>
<evidence type="ECO:0000256" key="9">
    <source>
        <dbReference type="SAM" id="MobiDB-lite"/>
    </source>
</evidence>
<dbReference type="Gene3D" id="1.10.3330.10">
    <property type="entry name" value="Oxo-4-hydroxy-4-carboxy-5-ureidoimidazoline decarboxylase"/>
    <property type="match status" value="1"/>
</dbReference>
<dbReference type="SUPFAM" id="SSF49472">
    <property type="entry name" value="Transthyretin (synonym: prealbumin)"/>
    <property type="match status" value="1"/>
</dbReference>
<dbReference type="GO" id="GO:0005777">
    <property type="term" value="C:peroxisome"/>
    <property type="evidence" value="ECO:0007669"/>
    <property type="project" value="TreeGrafter"/>
</dbReference>
<evidence type="ECO:0000256" key="3">
    <source>
        <dbReference type="ARBA" id="ARBA00004754"/>
    </source>
</evidence>
<evidence type="ECO:0000259" key="10">
    <source>
        <dbReference type="Pfam" id="PF00576"/>
    </source>
</evidence>
<dbReference type="GO" id="GO:0006144">
    <property type="term" value="P:purine nucleobase metabolic process"/>
    <property type="evidence" value="ECO:0007669"/>
    <property type="project" value="UniProtKB-KW"/>
</dbReference>
<keyword evidence="7" id="KW-0456">Lyase</keyword>
<dbReference type="Gene3D" id="2.60.40.180">
    <property type="entry name" value="Transthyretin/hydroxyisourate hydrolase domain"/>
    <property type="match status" value="1"/>
</dbReference>
<feature type="domain" description="Transthyretin/hydroxyisourate hydrolase" evidence="10">
    <location>
        <begin position="188"/>
        <end position="306"/>
    </location>
</feature>
<evidence type="ECO:0000256" key="7">
    <source>
        <dbReference type="ARBA" id="ARBA00023239"/>
    </source>
</evidence>
<dbReference type="CDD" id="cd05822">
    <property type="entry name" value="TLP_HIUase"/>
    <property type="match status" value="1"/>
</dbReference>
<evidence type="ECO:0000313" key="13">
    <source>
        <dbReference type="Proteomes" id="UP000652761"/>
    </source>
</evidence>
<comment type="pathway">
    <text evidence="3">Purine metabolism; urate degradation; (S)-allantoin from urate: step 3/3.</text>
</comment>
<comment type="catalytic activity">
    <reaction evidence="1">
        <text>5-hydroxyisourate + H2O = 5-hydroxy-2-oxo-4-ureido-2,5-dihydro-1H-imidazole-5-carboxylate + H(+)</text>
        <dbReference type="Rhea" id="RHEA:23736"/>
        <dbReference type="ChEBI" id="CHEBI:15377"/>
        <dbReference type="ChEBI" id="CHEBI:15378"/>
        <dbReference type="ChEBI" id="CHEBI:18072"/>
        <dbReference type="ChEBI" id="CHEBI:58639"/>
        <dbReference type="EC" id="3.5.2.17"/>
    </reaction>
</comment>
<dbReference type="GO" id="GO:0051997">
    <property type="term" value="F:2-oxo-4-hydroxy-4-carboxy-5-ureidoimidazoline decarboxylase activity"/>
    <property type="evidence" value="ECO:0007669"/>
    <property type="project" value="UniProtKB-EC"/>
</dbReference>
<reference evidence="12" key="1">
    <citation type="submission" date="2017-07" db="EMBL/GenBank/DDBJ databases">
        <title>Taro Niue Genome Assembly and Annotation.</title>
        <authorList>
            <person name="Atibalentja N."/>
            <person name="Keating K."/>
            <person name="Fields C.J."/>
        </authorList>
    </citation>
    <scope>NUCLEOTIDE SEQUENCE</scope>
    <source>
        <strain evidence="12">Niue_2</strain>
        <tissue evidence="12">Leaf</tissue>
    </source>
</reference>
<dbReference type="FunFam" id="2.60.40.180:FF:000003">
    <property type="entry name" value="Uric acid degradation bifunctional protein TTL"/>
    <property type="match status" value="1"/>
</dbReference>
<feature type="compositionally biased region" description="Polar residues" evidence="9">
    <location>
        <begin position="162"/>
        <end position="183"/>
    </location>
</feature>
<sequence length="307" mass="34361">MDSWRMDEGDFKSCSASTRFAREMAAAGPFADLQHAVTAARDIWFNKVDVNGWLESFAAHPEIGATSGRISKWSKEEQSTAVSTATDTTLEELIDWNAQYKEKFGFIFIICASGRSMPEILSELKKRYSNRPIVELEIAAREEMKIIEIRLSKLFTSKTEKTSATMAQSHADQSSNVGGTSTPTRPPITTHVLDVSHGIPASGIEVHLEMWKGTQKCPSFENRDSVEWARLGTSITDSDGRSGPLMNFANYIMPGIYRISFNTGKYVPYGFFPYVSIVFEIKESQGFEHFHVPLLLSTFSFTTYRGS</sequence>
<dbReference type="InterPro" id="IPR018020">
    <property type="entry name" value="OHCU_decarboxylase"/>
</dbReference>
<dbReference type="Proteomes" id="UP000652761">
    <property type="component" value="Unassembled WGS sequence"/>
</dbReference>
<dbReference type="InterPro" id="IPR036778">
    <property type="entry name" value="OHCU_decarboxylase_sf"/>
</dbReference>
<feature type="binding site" evidence="8">
    <location>
        <position position="241"/>
    </location>
    <ligand>
        <name>substrate</name>
    </ligand>
</feature>
<evidence type="ECO:0008006" key="14">
    <source>
        <dbReference type="Google" id="ProtNLM"/>
    </source>
</evidence>
<evidence type="ECO:0000256" key="4">
    <source>
        <dbReference type="ARBA" id="ARBA00022631"/>
    </source>
</evidence>
<protein>
    <recommendedName>
        <fullName evidence="14">Hydroxyisourate hydrolase</fullName>
    </recommendedName>
</protein>
<comment type="caution">
    <text evidence="12">The sequence shown here is derived from an EMBL/GenBank/DDBJ whole genome shotgun (WGS) entry which is preliminary data.</text>
</comment>